<dbReference type="AlphaFoldDB" id="A0A2S9VDX9"/>
<dbReference type="Pfam" id="PF06934">
    <property type="entry name" value="CTI"/>
    <property type="match status" value="1"/>
</dbReference>
<dbReference type="Proteomes" id="UP000238949">
    <property type="component" value="Unassembled WGS sequence"/>
</dbReference>
<name>A0A2S9VDX9_9ALTE</name>
<sequence>MSKLIKITCLLLIACAIGCTPAIVEQESVTSPYDNPPTDPDNTFSQTIQPILDKRCVVCHACYDAPCQLKLGSYEGITRGANKAPVYHGDRLLADSPSRLFIDAQSPGEWRGKDFYPVLDEISEFNNQLNNSVLASMLALKQSHPTNTNEPLGDNFEFDINREMQCPTVDEFPAYQKDHPQWGMPYGLPAIAQKEHEQIMAWLQAGAPASEPAPVPASDQQGIARWEAFLNQDSYKHQLVSRYLYEHLFIAHIYFEDKQGDTRFYSLQRALTPPGEPFKPLATRRPFSSPFSEQDSNTNQRVYYRFMPVTNTIVSKLHMPIKLDEDRMEKWQGWFIEPEYEVSELPGYAPEVAANPFVAFAQIPVTSRYRFMIDEAQYTIMQFIKGPVCRGQIALNVINDHFWVMFLNPSSDILEHQDAFLRTARNTISMPAEEQSNAMPTNWIKYARQERQYLEARSQYIAQHAQDEVPLDLDIIWQGDGENENAGLTILRHYDAATVVKGLVGERPQTAWIITYPLFERIHYLLVAGYNVYGNVGHQLNSRIYMDFLRMEGEFNFLSLLPAQTRQTVWDKWYRGVVSPVEKYVADGHQLSGETAMTFNTEEPLNELYQRVKHHLADVLSPRHELSNGFTDDTSLTALERITATNGIPASLLPQSSIVLVEDESGEVKHVYTLLSNNAYTNISHIIAEDARRLPEEDTLTLAYGFATSHPNAIFHLSEQQLPAFSEHIAGLQNEADLQRLYETFGVRRTATDFWQVSDTIHQWYSKTYPLEFGYLDYNRLTNW</sequence>
<dbReference type="InterPro" id="IPR010706">
    <property type="entry name" value="Fatty_acid_cis-trans_isomerase"/>
</dbReference>
<protein>
    <recommendedName>
        <fullName evidence="4">9-hexadecenoic acid cis-trans isomerase</fullName>
    </recommendedName>
</protein>
<organism evidence="2 3">
    <name type="scientific">Alteromonas alba</name>
    <dbReference type="NCBI Taxonomy" id="2079529"/>
    <lineage>
        <taxon>Bacteria</taxon>
        <taxon>Pseudomonadati</taxon>
        <taxon>Pseudomonadota</taxon>
        <taxon>Gammaproteobacteria</taxon>
        <taxon>Alteromonadales</taxon>
        <taxon>Alteromonadaceae</taxon>
        <taxon>Alteromonas/Salinimonas group</taxon>
        <taxon>Alteromonas</taxon>
    </lineage>
</organism>
<reference evidence="3" key="1">
    <citation type="journal article" date="2020" name="Int. J. Syst. Evol. Microbiol.">
        <title>Alteromonas alba sp. nov., a marine bacterium isolated from the seawater of the West Pacific Ocean.</title>
        <authorList>
            <person name="Sun C."/>
            <person name="Wu Y.-H."/>
            <person name="Xamxidin M."/>
            <person name="Cheng H."/>
            <person name="Xu X.-W."/>
        </authorList>
    </citation>
    <scope>NUCLEOTIDE SEQUENCE [LARGE SCALE GENOMIC DNA]</scope>
    <source>
        <strain evidence="3">190</strain>
    </source>
</reference>
<evidence type="ECO:0008006" key="4">
    <source>
        <dbReference type="Google" id="ProtNLM"/>
    </source>
</evidence>
<feature type="chain" id="PRO_5015690340" description="9-hexadecenoic acid cis-trans isomerase" evidence="1">
    <location>
        <begin position="25"/>
        <end position="784"/>
    </location>
</feature>
<accession>A0A2S9VDX9</accession>
<evidence type="ECO:0000256" key="1">
    <source>
        <dbReference type="SAM" id="SignalP"/>
    </source>
</evidence>
<gene>
    <name evidence="2" type="ORF">C6Y40_05295</name>
</gene>
<keyword evidence="1" id="KW-0732">Signal</keyword>
<dbReference type="OrthoDB" id="9809746at2"/>
<feature type="signal peptide" evidence="1">
    <location>
        <begin position="1"/>
        <end position="24"/>
    </location>
</feature>
<evidence type="ECO:0000313" key="2">
    <source>
        <dbReference type="EMBL" id="PRO74668.1"/>
    </source>
</evidence>
<dbReference type="RefSeq" id="WP_105933681.1">
    <property type="nucleotide sequence ID" value="NZ_PVNP01000046.1"/>
</dbReference>
<keyword evidence="3" id="KW-1185">Reference proteome</keyword>
<evidence type="ECO:0000313" key="3">
    <source>
        <dbReference type="Proteomes" id="UP000238949"/>
    </source>
</evidence>
<dbReference type="EMBL" id="PVNP01000046">
    <property type="protein sequence ID" value="PRO74668.1"/>
    <property type="molecule type" value="Genomic_DNA"/>
</dbReference>
<proteinExistence type="predicted"/>
<comment type="caution">
    <text evidence="2">The sequence shown here is derived from an EMBL/GenBank/DDBJ whole genome shotgun (WGS) entry which is preliminary data.</text>
</comment>